<dbReference type="InterPro" id="IPR024520">
    <property type="entry name" value="DUF3558"/>
</dbReference>
<keyword evidence="2" id="KW-1185">Reference proteome</keyword>
<dbReference type="RefSeq" id="WP_195001163.1">
    <property type="nucleotide sequence ID" value="NZ_JADLQN010000001.1"/>
</dbReference>
<organism evidence="1 2">
    <name type="scientific">Nocardia higoensis</name>
    <dbReference type="NCBI Taxonomy" id="228599"/>
    <lineage>
        <taxon>Bacteria</taxon>
        <taxon>Bacillati</taxon>
        <taxon>Actinomycetota</taxon>
        <taxon>Actinomycetes</taxon>
        <taxon>Mycobacteriales</taxon>
        <taxon>Nocardiaceae</taxon>
        <taxon>Nocardia</taxon>
    </lineage>
</organism>
<evidence type="ECO:0000313" key="2">
    <source>
        <dbReference type="Proteomes" id="UP000707731"/>
    </source>
</evidence>
<comment type="caution">
    <text evidence="1">The sequence shown here is derived from an EMBL/GenBank/DDBJ whole genome shotgun (WGS) entry which is preliminary data.</text>
</comment>
<evidence type="ECO:0000313" key="1">
    <source>
        <dbReference type="EMBL" id="MBF6354390.1"/>
    </source>
</evidence>
<reference evidence="1 2" key="1">
    <citation type="submission" date="2020-10" db="EMBL/GenBank/DDBJ databases">
        <title>Identification of Nocardia species via Next-generation sequencing and recognition of intraspecies genetic diversity.</title>
        <authorList>
            <person name="Li P."/>
            <person name="Li P."/>
            <person name="Lu B."/>
        </authorList>
    </citation>
    <scope>NUCLEOTIDE SEQUENCE [LARGE SCALE GENOMIC DNA]</scope>
    <source>
        <strain evidence="1 2">BJ06-0143</strain>
    </source>
</reference>
<sequence length="228" mass="24299">MRVREACRSRCIGSITGRWQGRRCRSAPVVPRIFGEYGVMMSSRSGSRWLGVAAGFMLTVTGCGTSQGGEAAPDEPSGVVGTVAVDVPSGFDPCEDIPQSILDSEKLRQKISDDSTISGGIKWRGCMWGNPDGYAVSIRTTNITVEMVRSKTFPDTREFRVAGREAISSRQSDIQSEASCTLDVAMKGGSLEFGLTNPPSAKSTGHIDACDLAYVLAEKIVPLLPASA</sequence>
<gene>
    <name evidence="1" type="ORF">IU449_07520</name>
</gene>
<dbReference type="Pfam" id="PF12079">
    <property type="entry name" value="DUF3558"/>
    <property type="match status" value="1"/>
</dbReference>
<dbReference type="EMBL" id="JADLQN010000001">
    <property type="protein sequence ID" value="MBF6354390.1"/>
    <property type="molecule type" value="Genomic_DNA"/>
</dbReference>
<dbReference type="Proteomes" id="UP000707731">
    <property type="component" value="Unassembled WGS sequence"/>
</dbReference>
<protein>
    <submittedName>
        <fullName evidence="1">DUF3558 domain-containing protein</fullName>
    </submittedName>
</protein>
<accession>A0ABS0D7E2</accession>
<proteinExistence type="predicted"/>
<name>A0ABS0D7E2_9NOCA</name>